<sequence>MKNSALGFLILTGLVNVALCELYGNVIFVSETMTWSDAREYCRDYSTDLLTISNMEENEIVLRLRSGPPNNLVWIGLYQDDNDIWKWAGGMNTSLDWIRLLNPGGGRCVALNVDGWYEKNCEKDKFAFYCFRSHLVLVKEKMTWEEAMDHCRHKNGDLVSLSSDTAVLKTLHASEDAQDDHVWTGLRYLGDKWLWVRGEEMDFQVWKQEKMPHCPAVTHHCGAFSLKGRYWESWDCTDKLNFVCHYTFRI</sequence>
<dbReference type="Proteomes" id="UP000805704">
    <property type="component" value="Chromosome 2"/>
</dbReference>
<keyword evidence="1" id="KW-0675">Receptor</keyword>
<organism evidence="1 2">
    <name type="scientific">Nibea albiflora</name>
    <name type="common">Yellow drum</name>
    <name type="synonym">Corvina albiflora</name>
    <dbReference type="NCBI Taxonomy" id="240163"/>
    <lineage>
        <taxon>Eukaryota</taxon>
        <taxon>Metazoa</taxon>
        <taxon>Chordata</taxon>
        <taxon>Craniata</taxon>
        <taxon>Vertebrata</taxon>
        <taxon>Euteleostomi</taxon>
        <taxon>Actinopterygii</taxon>
        <taxon>Neopterygii</taxon>
        <taxon>Teleostei</taxon>
        <taxon>Neoteleostei</taxon>
        <taxon>Acanthomorphata</taxon>
        <taxon>Eupercaria</taxon>
        <taxon>Sciaenidae</taxon>
        <taxon>Nibea</taxon>
    </lineage>
</organism>
<reference evidence="1" key="1">
    <citation type="submission" date="2020-04" db="EMBL/GenBank/DDBJ databases">
        <title>A chromosome-scale assembly and high-density genetic map of the yellow drum (Nibea albiflora) genome.</title>
        <authorList>
            <person name="Xu D."/>
            <person name="Zhang W."/>
            <person name="Chen R."/>
            <person name="Tan P."/>
            <person name="Wang L."/>
            <person name="Song H."/>
            <person name="Tian L."/>
            <person name="Zhu Q."/>
            <person name="Wang B."/>
        </authorList>
    </citation>
    <scope>NUCLEOTIDE SEQUENCE</scope>
    <source>
        <strain evidence="1">ZJHYS-2018</strain>
    </source>
</reference>
<evidence type="ECO:0000313" key="2">
    <source>
        <dbReference type="Proteomes" id="UP000805704"/>
    </source>
</evidence>
<protein>
    <submittedName>
        <fullName evidence="1">Secretory phospholipase A2 receptor</fullName>
    </submittedName>
</protein>
<proteinExistence type="predicted"/>
<keyword evidence="2" id="KW-1185">Reference proteome</keyword>
<comment type="caution">
    <text evidence="1">The sequence shown here is derived from an EMBL/GenBank/DDBJ whole genome shotgun (WGS) entry which is preliminary data.</text>
</comment>
<gene>
    <name evidence="1" type="primary">PLA2R1.4</name>
    <name evidence="1" type="ORF">GBF38_013184</name>
</gene>
<name>A0ACB7F3J0_NIBAL</name>
<accession>A0ACB7F3J0</accession>
<dbReference type="EMBL" id="CM024790">
    <property type="protein sequence ID" value="KAG8007581.1"/>
    <property type="molecule type" value="Genomic_DNA"/>
</dbReference>
<evidence type="ECO:0000313" key="1">
    <source>
        <dbReference type="EMBL" id="KAG8007581.1"/>
    </source>
</evidence>